<comment type="caution">
    <text evidence="1">The sequence shown here is derived from an EMBL/GenBank/DDBJ whole genome shotgun (WGS) entry which is preliminary data.</text>
</comment>
<keyword evidence="2" id="KW-1185">Reference proteome</keyword>
<evidence type="ECO:0000313" key="2">
    <source>
        <dbReference type="Proteomes" id="UP000793456"/>
    </source>
</evidence>
<accession>A0ACD3Q9R4</accession>
<dbReference type="EMBL" id="CM011695">
    <property type="protein sequence ID" value="TMS03794.1"/>
    <property type="molecule type" value="Genomic_DNA"/>
</dbReference>
<reference evidence="1" key="1">
    <citation type="submission" date="2018-11" db="EMBL/GenBank/DDBJ databases">
        <title>The sequence and de novo assembly of Larimichthys crocea genome using PacBio and Hi-C technologies.</title>
        <authorList>
            <person name="Xu P."/>
            <person name="Chen B."/>
            <person name="Zhou Z."/>
            <person name="Ke Q."/>
            <person name="Wu Y."/>
            <person name="Bai H."/>
            <person name="Pu F."/>
        </authorList>
    </citation>
    <scope>NUCLEOTIDE SEQUENCE</scope>
    <source>
        <tissue evidence="1">Muscle</tissue>
    </source>
</reference>
<sequence>MIPITELRYFVDTQPAYRILKPWWDVFTDYISIVMLMISVFGGTLQVTQDKMICLPCKWVVNQTCKKNFNSTFSASMFLEPKGIQYDLDRHQYNYVDAVCYENRLHWFAKYFPYLVLLHTLIFLACSNFWFKFPRTSSKLEHFVSILLKCFDSPWTTRALSETVVEESDPKPMKMNGSTDHKESVISEDVEASVPMLQRTKTRLEQGIVDRTETGVLDKKEGEQAKALFEKVKKFRIHVEEGDIVYRLYIRQTIIKVIKFILIICYTGYYVHDIQFSVDCSVNIESLTGYSVYRCAHPLATLFKILACFYISLVVVYGLICMYTLCWMLRRSLKKYSFESIREESSYSDIPDVKNDFAFMMHMIDQYDPLYSKRFAVFLSEVSENKLRQLNLNNEWTLDKLRQRITKNSQEKLELHLFMLSGIPDTVFDLMELEVLKLELIPDVTIPPIIAQLINLREMWLYHTPAKIEAPALAFLRENLKSLHIKFTDIKEIPLWIYSLKNLSELHLTGNLSAENNRYIVIDGLRELKRLKVLRLKSNLTKLPQVVTDVGMHLQKLSINNEGTKLMVLNSLKKMVNLTELELIRCDLERIPHSIFSLHNLQEIDLKDNNLKTIEEIISFQHLHRLVCLKLWYNQIAYIPIQIGTLTNLEKLYLNRNKIEKIPSQLFYCRKLRFLDLSHNNLTYIPTDIGFLQNLQYLAVTANRIESLPNELFQCKKLRTLNLGNNCLQSLPSRFGELTGLTQLELRGNRLECLPVELGECRQLKRTGLVVEEDLFNTLPTEAVTLHTDLGDIKIELFCERAPRTCENFLALCASGFYNGCVFHRNIKGFMVQTGDPTGTGKGGTSIWGRKFEDEYSEHLKHNVRGVVSMANNGPNTNGSQFFFTYAKQPHLDMKYTVFGKIIDGLETLDELEKLPVNEKTFRPLTETRIKDVSSLKGKVALITGASSGIGAGTSVLFAKLGALLALNGRDVENLNKVAKQCTDCGAAEPLLVPGDLTDEETVKKTVDQTIAHFGRLDVLVNSAGILAMGSIETTDLAQYDKIMNINVRSVYHLTQLCVPHLIKTKGSIVNVSSVNGQRSFPGVLAYCMSKSAIDQFTRCTALELACKQVRVNSVCPGVIITDVHKRAGLDEEQYAQFLAKSKQTHALGRPGEVEEVAQSIAFLASDAASFITGVNLPIDGGRHAMCPR</sequence>
<dbReference type="Proteomes" id="UP000793456">
    <property type="component" value="Chromosome XXII"/>
</dbReference>
<organism evidence="1 2">
    <name type="scientific">Larimichthys crocea</name>
    <name type="common">Large yellow croaker</name>
    <name type="synonym">Pseudosciaena crocea</name>
    <dbReference type="NCBI Taxonomy" id="215358"/>
    <lineage>
        <taxon>Eukaryota</taxon>
        <taxon>Metazoa</taxon>
        <taxon>Chordata</taxon>
        <taxon>Craniata</taxon>
        <taxon>Vertebrata</taxon>
        <taxon>Euteleostomi</taxon>
        <taxon>Actinopterygii</taxon>
        <taxon>Neopterygii</taxon>
        <taxon>Teleostei</taxon>
        <taxon>Neoteleostei</taxon>
        <taxon>Acanthomorphata</taxon>
        <taxon>Eupercaria</taxon>
        <taxon>Sciaenidae</taxon>
        <taxon>Larimichthys</taxon>
    </lineage>
</organism>
<gene>
    <name evidence="1" type="ORF">E3U43_000683</name>
</gene>
<protein>
    <submittedName>
        <fullName evidence="1">Uncharacterized protein</fullName>
    </submittedName>
</protein>
<name>A0ACD3Q9R4_LARCR</name>
<proteinExistence type="predicted"/>
<evidence type="ECO:0000313" key="1">
    <source>
        <dbReference type="EMBL" id="TMS03794.1"/>
    </source>
</evidence>